<dbReference type="Proteomes" id="UP000320055">
    <property type="component" value="Unassembled WGS sequence"/>
</dbReference>
<evidence type="ECO:0000313" key="2">
    <source>
        <dbReference type="EMBL" id="VEP18546.1"/>
    </source>
</evidence>
<dbReference type="SUPFAM" id="SSF51206">
    <property type="entry name" value="cAMP-binding domain-like"/>
    <property type="match status" value="1"/>
</dbReference>
<evidence type="ECO:0000313" key="3">
    <source>
        <dbReference type="Proteomes" id="UP000320055"/>
    </source>
</evidence>
<name>A0A563W4F7_9CYAN</name>
<dbReference type="AlphaFoldDB" id="A0A563W4F7"/>
<gene>
    <name evidence="2" type="ORF">H1P_810008</name>
</gene>
<dbReference type="PROSITE" id="PS50042">
    <property type="entry name" value="CNMP_BINDING_3"/>
    <property type="match status" value="1"/>
</dbReference>
<dbReference type="InterPro" id="IPR014710">
    <property type="entry name" value="RmlC-like_jellyroll"/>
</dbReference>
<protein>
    <submittedName>
        <fullName evidence="2">cAMP-binding protein-catabolite gene activator and regulatory subunit of cAMP-dependent protein kinase</fullName>
    </submittedName>
</protein>
<reference evidence="2 3" key="1">
    <citation type="submission" date="2019-01" db="EMBL/GenBank/DDBJ databases">
        <authorList>
            <person name="Brito A."/>
        </authorList>
    </citation>
    <scope>NUCLEOTIDE SEQUENCE [LARGE SCALE GENOMIC DNA]</scope>
    <source>
        <strain evidence="2">1</strain>
    </source>
</reference>
<dbReference type="Gene3D" id="2.60.120.10">
    <property type="entry name" value="Jelly Rolls"/>
    <property type="match status" value="1"/>
</dbReference>
<organism evidence="2 3">
    <name type="scientific">Hyella patelloides LEGE 07179</name>
    <dbReference type="NCBI Taxonomy" id="945734"/>
    <lineage>
        <taxon>Bacteria</taxon>
        <taxon>Bacillati</taxon>
        <taxon>Cyanobacteriota</taxon>
        <taxon>Cyanophyceae</taxon>
        <taxon>Pleurocapsales</taxon>
        <taxon>Hyellaceae</taxon>
        <taxon>Hyella</taxon>
    </lineage>
</organism>
<proteinExistence type="predicted"/>
<evidence type="ECO:0000259" key="1">
    <source>
        <dbReference type="PROSITE" id="PS50042"/>
    </source>
</evidence>
<feature type="domain" description="Cyclic nucleotide-binding" evidence="1">
    <location>
        <begin position="5"/>
        <end position="52"/>
    </location>
</feature>
<dbReference type="InterPro" id="IPR018490">
    <property type="entry name" value="cNMP-bd_dom_sf"/>
</dbReference>
<accession>A0A563W4F7</accession>
<keyword evidence="3" id="KW-1185">Reference proteome</keyword>
<dbReference type="RefSeq" id="WP_144867882.1">
    <property type="nucleotide sequence ID" value="NZ_LR213839.1"/>
</dbReference>
<sequence>MSQTLLQELSNSDIDWLMTVGKRRKVDADRFLIKAGQQISAFYWLIDGSLTISASQGGDNTLERAFAALEEQPTLERDIGRIKKWRCCWRRTVDSN</sequence>
<dbReference type="OrthoDB" id="951557at2"/>
<dbReference type="InterPro" id="IPR000595">
    <property type="entry name" value="cNMP-bd_dom"/>
</dbReference>
<dbReference type="EMBL" id="CAACVJ010000689">
    <property type="protein sequence ID" value="VEP18546.1"/>
    <property type="molecule type" value="Genomic_DNA"/>
</dbReference>